<feature type="transmembrane region" description="Helical" evidence="7">
    <location>
        <begin position="12"/>
        <end position="30"/>
    </location>
</feature>
<gene>
    <name evidence="8" type="ORF">G3M58_95320</name>
</gene>
<proteinExistence type="predicted"/>
<keyword evidence="2" id="KW-0813">Transport</keyword>
<evidence type="ECO:0000256" key="7">
    <source>
        <dbReference type="SAM" id="Phobius"/>
    </source>
</evidence>
<protein>
    <submittedName>
        <fullName evidence="8">Sugar ABC transporter permease</fullName>
    </submittedName>
</protein>
<feature type="non-terminal residue" evidence="8">
    <location>
        <position position="71"/>
    </location>
</feature>
<evidence type="ECO:0000256" key="5">
    <source>
        <dbReference type="ARBA" id="ARBA00022989"/>
    </source>
</evidence>
<evidence type="ECO:0000256" key="6">
    <source>
        <dbReference type="ARBA" id="ARBA00023136"/>
    </source>
</evidence>
<evidence type="ECO:0000256" key="2">
    <source>
        <dbReference type="ARBA" id="ARBA00022448"/>
    </source>
</evidence>
<comment type="subcellular location">
    <subcellularLocation>
        <location evidence="1">Cell membrane</location>
        <topology evidence="1">Multi-pass membrane protein</topology>
    </subcellularLocation>
</comment>
<comment type="caution">
    <text evidence="8">The sequence shown here is derived from an EMBL/GenBank/DDBJ whole genome shotgun (WGS) entry which is preliminary data.</text>
</comment>
<keyword evidence="3" id="KW-1003">Cell membrane</keyword>
<feature type="non-terminal residue" evidence="8">
    <location>
        <position position="1"/>
    </location>
</feature>
<evidence type="ECO:0000256" key="3">
    <source>
        <dbReference type="ARBA" id="ARBA00022475"/>
    </source>
</evidence>
<feature type="transmembrane region" description="Helical" evidence="7">
    <location>
        <begin position="50"/>
        <end position="70"/>
    </location>
</feature>
<dbReference type="PANTHER" id="PTHR30193">
    <property type="entry name" value="ABC TRANSPORTER PERMEASE PROTEIN"/>
    <property type="match status" value="1"/>
</dbReference>
<keyword evidence="4 7" id="KW-0812">Transmembrane</keyword>
<dbReference type="SUPFAM" id="SSF161098">
    <property type="entry name" value="MetI-like"/>
    <property type="match status" value="1"/>
</dbReference>
<organism evidence="8">
    <name type="scientific">Streptomyces sp. SID7499</name>
    <dbReference type="NCBI Taxonomy" id="2706086"/>
    <lineage>
        <taxon>Bacteria</taxon>
        <taxon>Bacillati</taxon>
        <taxon>Actinomycetota</taxon>
        <taxon>Actinomycetes</taxon>
        <taxon>Kitasatosporales</taxon>
        <taxon>Streptomycetaceae</taxon>
        <taxon>Streptomyces</taxon>
    </lineage>
</organism>
<dbReference type="EMBL" id="JAAGMN010010357">
    <property type="protein sequence ID" value="NEE23417.1"/>
    <property type="molecule type" value="Genomic_DNA"/>
</dbReference>
<sequence length="71" mass="7839">VRGSGFYKIAYFFPQVLSIAIVAILFQFAFDPAQGMINGTLKAVGFDDVPTWLGDPQLALWVIMAVLVWCT</sequence>
<reference evidence="8" key="1">
    <citation type="submission" date="2020-01" db="EMBL/GenBank/DDBJ databases">
        <title>Insect and environment-associated Actinomycetes.</title>
        <authorList>
            <person name="Currrie C."/>
            <person name="Chevrette M."/>
            <person name="Carlson C."/>
            <person name="Stubbendieck R."/>
            <person name="Wendt-Pienkowski E."/>
        </authorList>
    </citation>
    <scope>NUCLEOTIDE SEQUENCE</scope>
    <source>
        <strain evidence="8">SID7499</strain>
    </source>
</reference>
<dbReference type="Gene3D" id="1.10.3720.10">
    <property type="entry name" value="MetI-like"/>
    <property type="match status" value="1"/>
</dbReference>
<evidence type="ECO:0000256" key="4">
    <source>
        <dbReference type="ARBA" id="ARBA00022692"/>
    </source>
</evidence>
<accession>A0A6G3Y0J1</accession>
<name>A0A6G3Y0J1_9ACTN</name>
<dbReference type="InterPro" id="IPR051393">
    <property type="entry name" value="ABC_transporter_permease"/>
</dbReference>
<dbReference type="GO" id="GO:0005886">
    <property type="term" value="C:plasma membrane"/>
    <property type="evidence" value="ECO:0007669"/>
    <property type="project" value="UniProtKB-SubCell"/>
</dbReference>
<keyword evidence="5 7" id="KW-1133">Transmembrane helix</keyword>
<keyword evidence="6 7" id="KW-0472">Membrane</keyword>
<dbReference type="InterPro" id="IPR035906">
    <property type="entry name" value="MetI-like_sf"/>
</dbReference>
<evidence type="ECO:0000256" key="1">
    <source>
        <dbReference type="ARBA" id="ARBA00004651"/>
    </source>
</evidence>
<dbReference type="PANTHER" id="PTHR30193:SF37">
    <property type="entry name" value="INNER MEMBRANE ABC TRANSPORTER PERMEASE PROTEIN YCJO"/>
    <property type="match status" value="1"/>
</dbReference>
<dbReference type="AlphaFoldDB" id="A0A6G3Y0J1"/>
<evidence type="ECO:0000313" key="8">
    <source>
        <dbReference type="EMBL" id="NEE23417.1"/>
    </source>
</evidence>